<proteinExistence type="predicted"/>
<evidence type="ECO:0000313" key="1">
    <source>
        <dbReference type="EMBL" id="ROP90937.1"/>
    </source>
</evidence>
<dbReference type="EMBL" id="RJKX01000014">
    <property type="protein sequence ID" value="ROP90937.1"/>
    <property type="molecule type" value="Genomic_DNA"/>
</dbReference>
<name>A0A3N1LHE3_9PROT</name>
<accession>A0A3N1LHE3</accession>
<protein>
    <recommendedName>
        <fullName evidence="3">Methyltransferase family protein</fullName>
    </recommendedName>
</protein>
<evidence type="ECO:0008006" key="3">
    <source>
        <dbReference type="Google" id="ProtNLM"/>
    </source>
</evidence>
<keyword evidence="2" id="KW-1185">Reference proteome</keyword>
<comment type="caution">
    <text evidence="1">The sequence shown here is derived from an EMBL/GenBank/DDBJ whole genome shotgun (WGS) entry which is preliminary data.</text>
</comment>
<dbReference type="Proteomes" id="UP000278222">
    <property type="component" value="Unassembled WGS sequence"/>
</dbReference>
<sequence>MKLNLGCGSRKLAGFVNVDSAPHCEPDRLVDLETLPWPFETSCAEEIVLSHVLEHLGQTPKLYLAIIQELYRVCAPGALVRITVPHPRHDDYLSDPTHVRPITLQGLELFSRRKNLDWQAKGQSATPLALVLGVDFEVVSADAQPEEPWLGRLRRREITGQELAFAARSYWNVIRATDIVLRAVKSAP</sequence>
<dbReference type="AlphaFoldDB" id="A0A3N1LHE3"/>
<reference evidence="1 2" key="1">
    <citation type="submission" date="2018-11" db="EMBL/GenBank/DDBJ databases">
        <title>Genomic Encyclopedia of Type Strains, Phase IV (KMG-IV): sequencing the most valuable type-strain genomes for metagenomic binning, comparative biology and taxonomic classification.</title>
        <authorList>
            <person name="Goeker M."/>
        </authorList>
    </citation>
    <scope>NUCLEOTIDE SEQUENCE [LARGE SCALE GENOMIC DNA]</scope>
    <source>
        <strain evidence="1 2">DSM 5900</strain>
    </source>
</reference>
<evidence type="ECO:0000313" key="2">
    <source>
        <dbReference type="Proteomes" id="UP000278222"/>
    </source>
</evidence>
<dbReference type="InterPro" id="IPR029063">
    <property type="entry name" value="SAM-dependent_MTases_sf"/>
</dbReference>
<dbReference type="OrthoDB" id="9810247at2"/>
<dbReference type="Gene3D" id="3.40.50.150">
    <property type="entry name" value="Vaccinia Virus protein VP39"/>
    <property type="match status" value="1"/>
</dbReference>
<dbReference type="RefSeq" id="WP_123690442.1">
    <property type="nucleotide sequence ID" value="NZ_AP019700.1"/>
</dbReference>
<gene>
    <name evidence="1" type="ORF">EDC65_2797</name>
</gene>
<dbReference type="SUPFAM" id="SSF53335">
    <property type="entry name" value="S-adenosyl-L-methionine-dependent methyltransferases"/>
    <property type="match status" value="1"/>
</dbReference>
<organism evidence="1 2">
    <name type="scientific">Stella humosa</name>
    <dbReference type="NCBI Taxonomy" id="94"/>
    <lineage>
        <taxon>Bacteria</taxon>
        <taxon>Pseudomonadati</taxon>
        <taxon>Pseudomonadota</taxon>
        <taxon>Alphaproteobacteria</taxon>
        <taxon>Rhodospirillales</taxon>
        <taxon>Stellaceae</taxon>
        <taxon>Stella</taxon>
    </lineage>
</organism>